<organism evidence="3 4">
    <name type="scientific">Mytilus coruscus</name>
    <name type="common">Sea mussel</name>
    <dbReference type="NCBI Taxonomy" id="42192"/>
    <lineage>
        <taxon>Eukaryota</taxon>
        <taxon>Metazoa</taxon>
        <taxon>Spiralia</taxon>
        <taxon>Lophotrochozoa</taxon>
        <taxon>Mollusca</taxon>
        <taxon>Bivalvia</taxon>
        <taxon>Autobranchia</taxon>
        <taxon>Pteriomorphia</taxon>
        <taxon>Mytilida</taxon>
        <taxon>Mytiloidea</taxon>
        <taxon>Mytilidae</taxon>
        <taxon>Mytilinae</taxon>
        <taxon>Mytilus</taxon>
    </lineage>
</organism>
<keyword evidence="1" id="KW-0479">Metal-binding</keyword>
<reference evidence="3 4" key="1">
    <citation type="submission" date="2020-06" db="EMBL/GenBank/DDBJ databases">
        <authorList>
            <person name="Li R."/>
            <person name="Bekaert M."/>
        </authorList>
    </citation>
    <scope>NUCLEOTIDE SEQUENCE [LARGE SCALE GENOMIC DNA]</scope>
    <source>
        <strain evidence="4">wild</strain>
    </source>
</reference>
<sequence>MASSLSVIRSQAPAKCGICETDRPIKWKCIDCSNILCNHCQKKVHPELKNTENHQVVNIKDVGQPTVVELNINKQYQTELSAIYNMSYCHDDSLWISSGPDKVLQRVKPEGTKLNILSSFNTKVYSIAVTQSNNLLLSTWNSRLKQISNTGTLTDTVYHVSPFIPIAVHITSDNKVLVRGVNSDYPKQGRTVVILMNQNGDHERAYEHDQHKQPIFTDPWSITRTCHENIHVVDRVSDDRRRVVVLGQDGDIINIYTGDTEINKDRQFYPTDIVTTPRDNVIVTDMKTCTLHILNNAGLLITYYKTRDINIIFPWSLAFSPTGQLYIGCSTSKSSTTKDAKIYEVTISGC</sequence>
<dbReference type="PROSITE" id="PS50119">
    <property type="entry name" value="ZF_BBOX"/>
    <property type="match status" value="1"/>
</dbReference>
<dbReference type="Proteomes" id="UP000507470">
    <property type="component" value="Unassembled WGS sequence"/>
</dbReference>
<keyword evidence="1" id="KW-0862">Zinc</keyword>
<feature type="domain" description="B box-type" evidence="2">
    <location>
        <begin position="11"/>
        <end position="59"/>
    </location>
</feature>
<evidence type="ECO:0000313" key="4">
    <source>
        <dbReference type="Proteomes" id="UP000507470"/>
    </source>
</evidence>
<dbReference type="InterPro" id="IPR011042">
    <property type="entry name" value="6-blade_b-propeller_TolB-like"/>
</dbReference>
<evidence type="ECO:0000313" key="3">
    <source>
        <dbReference type="EMBL" id="CAC5420979.1"/>
    </source>
</evidence>
<protein>
    <recommendedName>
        <fullName evidence="2">B box-type domain-containing protein</fullName>
    </recommendedName>
</protein>
<dbReference type="AlphaFoldDB" id="A0A6J8EK08"/>
<accession>A0A6J8EK08</accession>
<evidence type="ECO:0000259" key="2">
    <source>
        <dbReference type="PROSITE" id="PS50119"/>
    </source>
</evidence>
<dbReference type="EMBL" id="CACVKT020009206">
    <property type="protein sequence ID" value="CAC5420979.1"/>
    <property type="molecule type" value="Genomic_DNA"/>
</dbReference>
<dbReference type="Gene3D" id="2.120.10.30">
    <property type="entry name" value="TolB, C-terminal domain"/>
    <property type="match status" value="1"/>
</dbReference>
<dbReference type="InterPro" id="IPR000315">
    <property type="entry name" value="Znf_B-box"/>
</dbReference>
<dbReference type="GO" id="GO:0008270">
    <property type="term" value="F:zinc ion binding"/>
    <property type="evidence" value="ECO:0007669"/>
    <property type="project" value="UniProtKB-KW"/>
</dbReference>
<dbReference type="Pfam" id="PF22586">
    <property type="entry name" value="ANCHR-like_BBOX"/>
    <property type="match status" value="1"/>
</dbReference>
<proteinExistence type="predicted"/>
<evidence type="ECO:0000256" key="1">
    <source>
        <dbReference type="PROSITE-ProRule" id="PRU00024"/>
    </source>
</evidence>
<dbReference type="OrthoDB" id="10335777at2759"/>
<keyword evidence="4" id="KW-1185">Reference proteome</keyword>
<dbReference type="SUPFAM" id="SSF63829">
    <property type="entry name" value="Calcium-dependent phosphotriesterase"/>
    <property type="match status" value="1"/>
</dbReference>
<dbReference type="Gene3D" id="3.30.160.60">
    <property type="entry name" value="Classic Zinc Finger"/>
    <property type="match status" value="1"/>
</dbReference>
<name>A0A6J8EK08_MYTCO</name>
<dbReference type="CDD" id="cd19757">
    <property type="entry name" value="Bbox1"/>
    <property type="match status" value="1"/>
</dbReference>
<keyword evidence="1" id="KW-0863">Zinc-finger</keyword>
<gene>
    <name evidence="3" type="ORF">MCOR_53148</name>
</gene>